<dbReference type="InterPro" id="IPR008914">
    <property type="entry name" value="PEBP"/>
</dbReference>
<sequence length="209" mass="23035">MKLTSQSLTDSAPIARRFAFCQADPTSHVSLANNISPHLAWDEIPQGTRSFALICHDPDVPSRADDVNQEGRQVPADLPRIDFFHWVLVDIHADCRELAEGADSSEVTPRGKSPRGGPAGSRRGLNNYTDWFSSDAEMEGQYFGYDGPCPPWNDSIPHHYIFTLYALDIERTPVEGNFGGPEVREAIVGHILAEAKLTCTYSVNPEVPA</sequence>
<dbReference type="PANTHER" id="PTHR30289:SF1">
    <property type="entry name" value="PEBP (PHOSPHATIDYLETHANOLAMINE-BINDING PROTEIN) FAMILY PROTEIN"/>
    <property type="match status" value="1"/>
</dbReference>
<dbReference type="AlphaFoldDB" id="A0A9J6ZX23"/>
<evidence type="ECO:0000313" key="3">
    <source>
        <dbReference type="Proteomes" id="UP001056649"/>
    </source>
</evidence>
<dbReference type="RefSeq" id="WP_005965091.1">
    <property type="nucleotide sequence ID" value="NZ_CP090569.1"/>
</dbReference>
<reference evidence="2" key="1">
    <citation type="journal article" date="2022" name="Mol. Ecol. Resour.">
        <title>The complete and closed genome of the facultative generalist Candidatus Endoriftia persephone from deep-sea hydrothermal vents.</title>
        <authorList>
            <person name="de Oliveira A.L."/>
            <person name="Srivastava A."/>
            <person name="Espada-Hinojosa S."/>
            <person name="Bright M."/>
        </authorList>
    </citation>
    <scope>NUCLEOTIDE SEQUENCE</scope>
    <source>
        <strain evidence="2">Tica-EPR-9o50.N</strain>
    </source>
</reference>
<dbReference type="Gene3D" id="3.90.280.10">
    <property type="entry name" value="PEBP-like"/>
    <property type="match status" value="1"/>
</dbReference>
<accession>A0A9J6ZX23</accession>
<dbReference type="EMBL" id="CP090569">
    <property type="protein sequence ID" value="USF87088.1"/>
    <property type="molecule type" value="Genomic_DNA"/>
</dbReference>
<dbReference type="NCBIfam" id="TIGR00481">
    <property type="entry name" value="YbhB/YbcL family Raf kinase inhibitor-like protein"/>
    <property type="match status" value="1"/>
</dbReference>
<evidence type="ECO:0000313" key="2">
    <source>
        <dbReference type="EMBL" id="USF87088.1"/>
    </source>
</evidence>
<feature type="region of interest" description="Disordered" evidence="1">
    <location>
        <begin position="101"/>
        <end position="126"/>
    </location>
</feature>
<evidence type="ECO:0000256" key="1">
    <source>
        <dbReference type="SAM" id="MobiDB-lite"/>
    </source>
</evidence>
<protein>
    <submittedName>
        <fullName evidence="2">YbhB/YbcL family Raf kinase inhibitor-like protein</fullName>
    </submittedName>
</protein>
<dbReference type="CDD" id="cd00865">
    <property type="entry name" value="PEBP_bact_arch"/>
    <property type="match status" value="1"/>
</dbReference>
<proteinExistence type="predicted"/>
<gene>
    <name evidence="2" type="ORF">L0Y14_13220</name>
</gene>
<organism evidence="2 3">
    <name type="scientific">Candidatus Endoriftia persephonae</name>
    <dbReference type="NCBI Taxonomy" id="393765"/>
    <lineage>
        <taxon>Bacteria</taxon>
        <taxon>Pseudomonadati</taxon>
        <taxon>Pseudomonadota</taxon>
        <taxon>Gammaproteobacteria</taxon>
        <taxon>Chromatiales</taxon>
        <taxon>Sedimenticolaceae</taxon>
        <taxon>Candidatus Endoriftia</taxon>
    </lineage>
</organism>
<name>A0A9J6ZX23_9GAMM</name>
<dbReference type="InterPro" id="IPR005247">
    <property type="entry name" value="YbhB_YbcL/LppC-like"/>
</dbReference>
<dbReference type="Proteomes" id="UP001056649">
    <property type="component" value="Chromosome"/>
</dbReference>
<dbReference type="PANTHER" id="PTHR30289">
    <property type="entry name" value="UNCHARACTERIZED PROTEIN YBCL-RELATED"/>
    <property type="match status" value="1"/>
</dbReference>
<keyword evidence="3" id="KW-1185">Reference proteome</keyword>
<dbReference type="InterPro" id="IPR036610">
    <property type="entry name" value="PEBP-like_sf"/>
</dbReference>
<dbReference type="Pfam" id="PF01161">
    <property type="entry name" value="PBP"/>
    <property type="match status" value="1"/>
</dbReference>
<dbReference type="KEGG" id="eps:L0Y14_13220"/>
<dbReference type="SUPFAM" id="SSF49777">
    <property type="entry name" value="PEBP-like"/>
    <property type="match status" value="1"/>
</dbReference>